<dbReference type="HOGENOM" id="CLU_055026_0_0_1"/>
<dbReference type="CDD" id="cd20540">
    <property type="entry name" value="CYCLIN_CCNY_like"/>
    <property type="match status" value="1"/>
</dbReference>
<dbReference type="InterPro" id="IPR036915">
    <property type="entry name" value="Cyclin-like_sf"/>
</dbReference>
<dbReference type="GeneTree" id="ENSGT00940000154453"/>
<evidence type="ECO:0000313" key="2">
    <source>
        <dbReference type="Ensembl" id="ENSMLUP00000020604.1"/>
    </source>
</evidence>
<dbReference type="Pfam" id="PF08613">
    <property type="entry name" value="Cyclin"/>
    <property type="match status" value="1"/>
</dbReference>
<gene>
    <name evidence="2" type="primary">LOC102419615</name>
</gene>
<protein>
    <recommendedName>
        <fullName evidence="4">Cyclin N-terminal domain-containing protein</fullName>
    </recommendedName>
</protein>
<dbReference type="EMBL" id="AAPE02027112">
    <property type="status" value="NOT_ANNOTATED_CDS"/>
    <property type="molecule type" value="Genomic_DNA"/>
</dbReference>
<reference evidence="2" key="3">
    <citation type="submission" date="2025-09" db="UniProtKB">
        <authorList>
            <consortium name="Ensembl"/>
        </authorList>
    </citation>
    <scope>IDENTIFICATION</scope>
</reference>
<dbReference type="InParanoid" id="G1QA71"/>
<proteinExistence type="inferred from homology"/>
<dbReference type="eggNOG" id="KOG1675">
    <property type="taxonomic scope" value="Eukaryota"/>
</dbReference>
<name>G1QA71_MYOLU</name>
<keyword evidence="3" id="KW-1185">Reference proteome</keyword>
<evidence type="ECO:0000313" key="3">
    <source>
        <dbReference type="Proteomes" id="UP000001074"/>
    </source>
</evidence>
<reference evidence="2" key="2">
    <citation type="submission" date="2025-08" db="UniProtKB">
        <authorList>
            <consortium name="Ensembl"/>
        </authorList>
    </citation>
    <scope>IDENTIFICATION</scope>
</reference>
<comment type="similarity">
    <text evidence="1">Belongs to the cyclin family. Cyclin Y subfamily.</text>
</comment>
<dbReference type="GO" id="GO:0019901">
    <property type="term" value="F:protein kinase binding"/>
    <property type="evidence" value="ECO:0007669"/>
    <property type="project" value="InterPro"/>
</dbReference>
<organism evidence="2 3">
    <name type="scientific">Myotis lucifugus</name>
    <name type="common">Little brown bat</name>
    <dbReference type="NCBI Taxonomy" id="59463"/>
    <lineage>
        <taxon>Eukaryota</taxon>
        <taxon>Metazoa</taxon>
        <taxon>Chordata</taxon>
        <taxon>Craniata</taxon>
        <taxon>Vertebrata</taxon>
        <taxon>Euteleostomi</taxon>
        <taxon>Mammalia</taxon>
        <taxon>Eutheria</taxon>
        <taxon>Laurasiatheria</taxon>
        <taxon>Chiroptera</taxon>
        <taxon>Yangochiroptera</taxon>
        <taxon>Vespertilionidae</taxon>
        <taxon>Myotis</taxon>
    </lineage>
</organism>
<accession>G1QA71</accession>
<reference evidence="2 3" key="1">
    <citation type="journal article" date="2011" name="Nature">
        <title>A high-resolution map of human evolutionary constraint using 29 mammals.</title>
        <authorList>
            <person name="Lindblad-Toh K."/>
            <person name="Garber M."/>
            <person name="Zuk O."/>
            <person name="Lin M.F."/>
            <person name="Parker B.J."/>
            <person name="Washietl S."/>
            <person name="Kheradpour P."/>
            <person name="Ernst J."/>
            <person name="Jordan G."/>
            <person name="Mauceli E."/>
            <person name="Ward L.D."/>
            <person name="Lowe C.B."/>
            <person name="Holloway A.K."/>
            <person name="Clamp M."/>
            <person name="Gnerre S."/>
            <person name="Alfoldi J."/>
            <person name="Beal K."/>
            <person name="Chang J."/>
            <person name="Clawson H."/>
            <person name="Cuff J."/>
            <person name="Di Palma F."/>
            <person name="Fitzgerald S."/>
            <person name="Flicek P."/>
            <person name="Guttman M."/>
            <person name="Hubisz M.J."/>
            <person name="Jaffe D.B."/>
            <person name="Jungreis I."/>
            <person name="Kent W.J."/>
            <person name="Kostka D."/>
            <person name="Lara M."/>
            <person name="Martins A.L."/>
            <person name="Massingham T."/>
            <person name="Moltke I."/>
            <person name="Raney B.J."/>
            <person name="Rasmussen M.D."/>
            <person name="Robinson J."/>
            <person name="Stark A."/>
            <person name="Vilella A.J."/>
            <person name="Wen J."/>
            <person name="Xie X."/>
            <person name="Zody M.C."/>
            <person name="Baldwin J."/>
            <person name="Bloom T."/>
            <person name="Chin C.W."/>
            <person name="Heiman D."/>
            <person name="Nicol R."/>
            <person name="Nusbaum C."/>
            <person name="Young S."/>
            <person name="Wilkinson J."/>
            <person name="Worley K.C."/>
            <person name="Kovar C.L."/>
            <person name="Muzny D.M."/>
            <person name="Gibbs R.A."/>
            <person name="Cree A."/>
            <person name="Dihn H.H."/>
            <person name="Fowler G."/>
            <person name="Jhangiani S."/>
            <person name="Joshi V."/>
            <person name="Lee S."/>
            <person name="Lewis L.R."/>
            <person name="Nazareth L.V."/>
            <person name="Okwuonu G."/>
            <person name="Santibanez J."/>
            <person name="Warren W.C."/>
            <person name="Mardis E.R."/>
            <person name="Weinstock G.M."/>
            <person name="Wilson R.K."/>
            <person name="Delehaunty K."/>
            <person name="Dooling D."/>
            <person name="Fronik C."/>
            <person name="Fulton L."/>
            <person name="Fulton B."/>
            <person name="Graves T."/>
            <person name="Minx P."/>
            <person name="Sodergren E."/>
            <person name="Birney E."/>
            <person name="Margulies E.H."/>
            <person name="Herrero J."/>
            <person name="Green E.D."/>
            <person name="Haussler D."/>
            <person name="Siepel A."/>
            <person name="Goldman N."/>
            <person name="Pollard K.S."/>
            <person name="Pedersen J.S."/>
            <person name="Lander E.S."/>
            <person name="Kellis M."/>
        </authorList>
    </citation>
    <scope>NUCLEOTIDE SEQUENCE [LARGE SCALE GENOMIC DNA]</scope>
</reference>
<dbReference type="Gene3D" id="1.10.472.10">
    <property type="entry name" value="Cyclin-like"/>
    <property type="match status" value="1"/>
</dbReference>
<dbReference type="AlphaFoldDB" id="G1QA71"/>
<dbReference type="Proteomes" id="UP000001074">
    <property type="component" value="Unassembled WGS sequence"/>
</dbReference>
<evidence type="ECO:0008006" key="4">
    <source>
        <dbReference type="Google" id="ProtNLM"/>
    </source>
</evidence>
<sequence>PSDHPSGSTIFLKKSQVDMREKRKNSYSYHVSPGHLREKYSSCATLYVDSTISQSDLKLTLQCLALAIYYHIKNSPLDANRSKDIFDERIHPFTQNTVQEENFTQNPDPESIYRFIHPFFISIEVTAGYAISTLVYIERLLTYAEIDICPTNWKRIVFGAIVLAFKYWHDLDISNSIFCQICKGITVKDLSELERQYFYLLQFSLNVSLSVYAKYYFDLRSLASDHGLPIAFAPLGKERALNLEAISRYCENKNLCRVAIKKSGSCANLTDVQHAHAILS</sequence>
<dbReference type="SUPFAM" id="SSF47954">
    <property type="entry name" value="Cyclin-like"/>
    <property type="match status" value="1"/>
</dbReference>
<dbReference type="Ensembl" id="ENSMLUT00000022367.1">
    <property type="protein sequence ID" value="ENSMLUP00000020604.1"/>
    <property type="gene ID" value="ENSMLUG00000028800.1"/>
</dbReference>
<dbReference type="STRING" id="59463.ENSMLUP00000020604"/>
<evidence type="ECO:0000256" key="1">
    <source>
        <dbReference type="ARBA" id="ARBA00005463"/>
    </source>
</evidence>
<dbReference type="InterPro" id="IPR013922">
    <property type="entry name" value="Cyclin_PHO80-like"/>
</dbReference>
<dbReference type="PANTHER" id="PTHR14248">
    <property type="entry name" value="CYCLIN Y, ISOFORM A"/>
    <property type="match status" value="1"/>
</dbReference>